<evidence type="ECO:0000256" key="5">
    <source>
        <dbReference type="SAM" id="SignalP"/>
    </source>
</evidence>
<comment type="caution">
    <text evidence="6">The sequence shown here is derived from an EMBL/GenBank/DDBJ whole genome shotgun (WGS) entry which is preliminary data.</text>
</comment>
<evidence type="ECO:0000313" key="7">
    <source>
        <dbReference type="Proteomes" id="UP000824238"/>
    </source>
</evidence>
<dbReference type="EMBL" id="DVHH01000168">
    <property type="protein sequence ID" value="HIR55325.1"/>
    <property type="molecule type" value="Genomic_DNA"/>
</dbReference>
<evidence type="ECO:0000256" key="1">
    <source>
        <dbReference type="ARBA" id="ARBA00004196"/>
    </source>
</evidence>
<dbReference type="InterPro" id="IPR050490">
    <property type="entry name" value="Bact_solute-bd_prot1"/>
</dbReference>
<dbReference type="PANTHER" id="PTHR43649:SF31">
    <property type="entry name" value="SN-GLYCEROL-3-PHOSPHATE-BINDING PERIPLASMIC PROTEIN UGPB"/>
    <property type="match status" value="1"/>
</dbReference>
<sequence>MGKTVRIFALCLALLLLLAGCGAQPPSVSGLPGPGTETVSASAAPEARYVYEEVELPEDVFISTAAELADGSLRFISAVSRFLEGEDGGSAFVSESSLWALSSSGEAEKLAVLSDAASEERLSGFMLAPDGSFFCTAYERDTAAELLLRFGPDGSEAGRWRMSELIPEGEYRGLMAVDSAGRLCVSTNVPEADCRLHVFDFSGAEPEEVCDMPLPGLPAYGVSLVPLTDSLVLFWYDEQGGVYFARADTETGALGEAVGITADCSYGLLPGPEGRLFACGVFSLRELDPDTGAGKKLVDYLDYGGSDPPELALSDGRFLVSDGGKGCALAEKVESSEPLTVLTLALTGQGEDMGAFYLYSLAAKFNRENPDVRVELLDYSVYNTAEDSLAGTVRLAADMLSGKCPDILMLEGINSDSWARRGLLLELNAFIDGEDGVDRALLFDNWLRASELDGGLYSIPMSWKVWAAAAAAAYASGREGMSYADVDAILAANPQIEYAVGLNTSRQAYLETALGFNAAYLIDREAGKCDFTSGLFEDILAQAAKQPAEAVTGEGTPYGYEWDYNEQAMLASGRQLLYTGVVNLYVLRTFTDALGEDFVFCGFPGGGRGVAAEPILPLGISAATEHPDECWSFLKAVLTKESKTLDNYSALRSCASAEIEQYLENLAGWRENGYDLTADMEAVTARGLALFDEADTLYGLDAEALAIIEDAAAPFFAGEKSAADAAAEVQSRVSTYLAEQG</sequence>
<dbReference type="Proteomes" id="UP000824238">
    <property type="component" value="Unassembled WGS sequence"/>
</dbReference>
<dbReference type="InterPro" id="IPR006059">
    <property type="entry name" value="SBP"/>
</dbReference>
<feature type="signal peptide" evidence="5">
    <location>
        <begin position="1"/>
        <end position="23"/>
    </location>
</feature>
<keyword evidence="4 5" id="KW-0732">Signal</keyword>
<keyword evidence="3" id="KW-0813">Transport</keyword>
<proteinExistence type="inferred from homology"/>
<dbReference type="AlphaFoldDB" id="A0A9D1DM00"/>
<evidence type="ECO:0000256" key="4">
    <source>
        <dbReference type="ARBA" id="ARBA00022729"/>
    </source>
</evidence>
<dbReference type="SUPFAM" id="SSF75011">
    <property type="entry name" value="3-carboxy-cis,cis-mucoante lactonizing enzyme"/>
    <property type="match status" value="1"/>
</dbReference>
<gene>
    <name evidence="6" type="ORF">IAD36_07030</name>
</gene>
<organism evidence="6 7">
    <name type="scientific">Candidatus Scatomorpha intestinigallinarum</name>
    <dbReference type="NCBI Taxonomy" id="2840923"/>
    <lineage>
        <taxon>Bacteria</taxon>
        <taxon>Bacillati</taxon>
        <taxon>Bacillota</taxon>
        <taxon>Clostridia</taxon>
        <taxon>Eubacteriales</taxon>
        <taxon>Candidatus Scatomorpha</taxon>
    </lineage>
</organism>
<evidence type="ECO:0000256" key="2">
    <source>
        <dbReference type="ARBA" id="ARBA00008520"/>
    </source>
</evidence>
<dbReference type="SUPFAM" id="SSF53850">
    <property type="entry name" value="Periplasmic binding protein-like II"/>
    <property type="match status" value="1"/>
</dbReference>
<comment type="similarity">
    <text evidence="2">Belongs to the bacterial solute-binding protein 1 family.</text>
</comment>
<reference evidence="6" key="2">
    <citation type="journal article" date="2021" name="PeerJ">
        <title>Extensive microbial diversity within the chicken gut microbiome revealed by metagenomics and culture.</title>
        <authorList>
            <person name="Gilroy R."/>
            <person name="Ravi A."/>
            <person name="Getino M."/>
            <person name="Pursley I."/>
            <person name="Horton D.L."/>
            <person name="Alikhan N.F."/>
            <person name="Baker D."/>
            <person name="Gharbi K."/>
            <person name="Hall N."/>
            <person name="Watson M."/>
            <person name="Adriaenssens E.M."/>
            <person name="Foster-Nyarko E."/>
            <person name="Jarju S."/>
            <person name="Secka A."/>
            <person name="Antonio M."/>
            <person name="Oren A."/>
            <person name="Chaudhuri R.R."/>
            <person name="La Ragione R."/>
            <person name="Hildebrand F."/>
            <person name="Pallen M.J."/>
        </authorList>
    </citation>
    <scope>NUCLEOTIDE SEQUENCE</scope>
    <source>
        <strain evidence="6">ChiGjej3B3-7149</strain>
    </source>
</reference>
<dbReference type="Pfam" id="PF01547">
    <property type="entry name" value="SBP_bac_1"/>
    <property type="match status" value="1"/>
</dbReference>
<evidence type="ECO:0000256" key="3">
    <source>
        <dbReference type="ARBA" id="ARBA00022448"/>
    </source>
</evidence>
<dbReference type="PANTHER" id="PTHR43649">
    <property type="entry name" value="ARABINOSE-BINDING PROTEIN-RELATED"/>
    <property type="match status" value="1"/>
</dbReference>
<dbReference type="PROSITE" id="PS51257">
    <property type="entry name" value="PROKAR_LIPOPROTEIN"/>
    <property type="match status" value="1"/>
</dbReference>
<feature type="chain" id="PRO_5038541443" evidence="5">
    <location>
        <begin position="24"/>
        <end position="741"/>
    </location>
</feature>
<name>A0A9D1DM00_9FIRM</name>
<reference evidence="6" key="1">
    <citation type="submission" date="2020-10" db="EMBL/GenBank/DDBJ databases">
        <authorList>
            <person name="Gilroy R."/>
        </authorList>
    </citation>
    <scope>NUCLEOTIDE SEQUENCE</scope>
    <source>
        <strain evidence="6">ChiGjej3B3-7149</strain>
    </source>
</reference>
<dbReference type="Gene3D" id="3.40.190.10">
    <property type="entry name" value="Periplasmic binding protein-like II"/>
    <property type="match status" value="1"/>
</dbReference>
<comment type="subcellular location">
    <subcellularLocation>
        <location evidence="1">Cell envelope</location>
    </subcellularLocation>
</comment>
<accession>A0A9D1DM00</accession>
<dbReference type="GO" id="GO:0030313">
    <property type="term" value="C:cell envelope"/>
    <property type="evidence" value="ECO:0007669"/>
    <property type="project" value="UniProtKB-SubCell"/>
</dbReference>
<protein>
    <submittedName>
        <fullName evidence="6">Extracellular solute-binding protein</fullName>
    </submittedName>
</protein>
<evidence type="ECO:0000313" key="6">
    <source>
        <dbReference type="EMBL" id="HIR55325.1"/>
    </source>
</evidence>